<organism evidence="1 2">
    <name type="scientific">Phaseolus angularis</name>
    <name type="common">Azuki bean</name>
    <name type="synonym">Vigna angularis</name>
    <dbReference type="NCBI Taxonomy" id="3914"/>
    <lineage>
        <taxon>Eukaryota</taxon>
        <taxon>Viridiplantae</taxon>
        <taxon>Streptophyta</taxon>
        <taxon>Embryophyta</taxon>
        <taxon>Tracheophyta</taxon>
        <taxon>Spermatophyta</taxon>
        <taxon>Magnoliopsida</taxon>
        <taxon>eudicotyledons</taxon>
        <taxon>Gunneridae</taxon>
        <taxon>Pentapetalae</taxon>
        <taxon>rosids</taxon>
        <taxon>fabids</taxon>
        <taxon>Fabales</taxon>
        <taxon>Fabaceae</taxon>
        <taxon>Papilionoideae</taxon>
        <taxon>50 kb inversion clade</taxon>
        <taxon>NPAAA clade</taxon>
        <taxon>indigoferoid/millettioid clade</taxon>
        <taxon>Phaseoleae</taxon>
        <taxon>Vigna</taxon>
    </lineage>
</organism>
<dbReference type="EMBL" id="JABFOF010000011">
    <property type="protein sequence ID" value="KAG2372606.1"/>
    <property type="molecule type" value="Genomic_DNA"/>
</dbReference>
<proteinExistence type="predicted"/>
<protein>
    <submittedName>
        <fullName evidence="1">Uncharacterized protein</fullName>
    </submittedName>
</protein>
<reference evidence="1 2" key="1">
    <citation type="submission" date="2020-05" db="EMBL/GenBank/DDBJ databases">
        <title>Vigna angularis (adzuki bean) Var. LongXiaoDou No. 4 denovo assembly.</title>
        <authorList>
            <person name="Xiang H."/>
        </authorList>
    </citation>
    <scope>NUCLEOTIDE SEQUENCE [LARGE SCALE GENOMIC DNA]</scope>
    <source>
        <tissue evidence="1">Leaf</tissue>
    </source>
</reference>
<sequence>MVDIMDSQFDKLTTRLDGFMDVMGSSNAHFEKISSIIERQVIAIEKRNEILNNQVEIMRRTPSFQYTEDNIWEMATQFVPSVPLGGTSSSRGSKRKAPMVDIMDSQFDKLTTRLDGFMDVMGSSNAHFEKISSIIERQVIAIEKRNEILNNQVEIMRRTPSFQYTEDNIWEMLSTMNIQEDTLMEQ</sequence>
<evidence type="ECO:0000313" key="1">
    <source>
        <dbReference type="EMBL" id="KAG2372606.1"/>
    </source>
</evidence>
<name>A0A8T0JHD1_PHAAN</name>
<dbReference type="Proteomes" id="UP000743370">
    <property type="component" value="Unassembled WGS sequence"/>
</dbReference>
<gene>
    <name evidence="1" type="ORF">HKW66_Vig0205250</name>
</gene>
<dbReference type="AlphaFoldDB" id="A0A8T0JHD1"/>
<accession>A0A8T0JHD1</accession>
<evidence type="ECO:0000313" key="2">
    <source>
        <dbReference type="Proteomes" id="UP000743370"/>
    </source>
</evidence>
<comment type="caution">
    <text evidence="1">The sequence shown here is derived from an EMBL/GenBank/DDBJ whole genome shotgun (WGS) entry which is preliminary data.</text>
</comment>